<dbReference type="EMBL" id="WIXI01000042">
    <property type="protein sequence ID" value="MQY46685.1"/>
    <property type="molecule type" value="Genomic_DNA"/>
</dbReference>
<feature type="domain" description="Flavodoxin-like" evidence="3">
    <location>
        <begin position="40"/>
        <end position="192"/>
    </location>
</feature>
<dbReference type="AlphaFoldDB" id="A0A6A8A5Y1"/>
<dbReference type="Gene3D" id="3.40.50.360">
    <property type="match status" value="1"/>
</dbReference>
<evidence type="ECO:0000256" key="2">
    <source>
        <dbReference type="ARBA" id="ARBA00022643"/>
    </source>
</evidence>
<dbReference type="Pfam" id="PF12682">
    <property type="entry name" value="Flavodoxin_4"/>
    <property type="match status" value="1"/>
</dbReference>
<dbReference type="PANTHER" id="PTHR39201:SF1">
    <property type="entry name" value="FLAVODOXIN-LIKE DOMAIN-CONTAINING PROTEIN"/>
    <property type="match status" value="1"/>
</dbReference>
<dbReference type="SUPFAM" id="SSF52218">
    <property type="entry name" value="Flavoproteins"/>
    <property type="match status" value="1"/>
</dbReference>
<dbReference type="GO" id="GO:0010181">
    <property type="term" value="F:FMN binding"/>
    <property type="evidence" value="ECO:0007669"/>
    <property type="project" value="InterPro"/>
</dbReference>
<accession>A0A6A8A5Y1</accession>
<name>A0A6A8A5Y1_9HYPH</name>
<evidence type="ECO:0000313" key="4">
    <source>
        <dbReference type="EMBL" id="MQY46685.1"/>
    </source>
</evidence>
<evidence type="ECO:0000313" key="5">
    <source>
        <dbReference type="Proteomes" id="UP000435138"/>
    </source>
</evidence>
<dbReference type="PANTHER" id="PTHR39201">
    <property type="entry name" value="EXPORTED PROTEIN-RELATED"/>
    <property type="match status" value="1"/>
</dbReference>
<dbReference type="Proteomes" id="UP000435138">
    <property type="component" value="Unassembled WGS sequence"/>
</dbReference>
<gene>
    <name evidence="4" type="ORF">GAO09_11630</name>
</gene>
<organism evidence="4 5">
    <name type="scientific">Endobacterium cereale</name>
    <dbReference type="NCBI Taxonomy" id="2663029"/>
    <lineage>
        <taxon>Bacteria</taxon>
        <taxon>Pseudomonadati</taxon>
        <taxon>Pseudomonadota</taxon>
        <taxon>Alphaproteobacteria</taxon>
        <taxon>Hyphomicrobiales</taxon>
        <taxon>Rhizobiaceae</taxon>
        <taxon>Endobacterium</taxon>
    </lineage>
</organism>
<proteinExistence type="predicted"/>
<evidence type="ECO:0000256" key="1">
    <source>
        <dbReference type="ARBA" id="ARBA00022630"/>
    </source>
</evidence>
<keyword evidence="5" id="KW-1185">Reference proteome</keyword>
<keyword evidence="2" id="KW-0288">FMN</keyword>
<comment type="caution">
    <text evidence="4">The sequence shown here is derived from an EMBL/GenBank/DDBJ whole genome shotgun (WGS) entry which is preliminary data.</text>
</comment>
<sequence length="192" mass="21230">MPHDLQRRHLLRALPLTAAGLLLAAKEGVAQQRPNGSQRVLVAYFTRTGNTEVIARQIRRAQEASLFRIEPATPYPEDYALTVAQARSETQSGYLPPLAQVVADIGRYRTIYLGFPIWGMTVPPVVRSFLRAHDLSGKTVVPFITHGGYGIGNSTEILQSFATGAELAPAFTMEADQERRTLEQVTGWLSRK</sequence>
<dbReference type="PROSITE" id="PS50902">
    <property type="entry name" value="FLAVODOXIN_LIKE"/>
    <property type="match status" value="1"/>
</dbReference>
<reference evidence="4 5" key="1">
    <citation type="submission" date="2019-11" db="EMBL/GenBank/DDBJ databases">
        <title>Genome analysis of Rhizobacterium cereale a novel genus and species isolated from maize roots in North Spain.</title>
        <authorList>
            <person name="Menendez E."/>
            <person name="Flores-Felix J.D."/>
            <person name="Ramirez-Bahena M.-H."/>
            <person name="Igual J.M."/>
            <person name="Garcia-Fraile P."/>
            <person name="Peix A."/>
            <person name="Velazquez E."/>
        </authorList>
    </citation>
    <scope>NUCLEOTIDE SEQUENCE [LARGE SCALE GENOMIC DNA]</scope>
    <source>
        <strain evidence="4 5">RZME27</strain>
    </source>
</reference>
<keyword evidence="1" id="KW-0285">Flavoprotein</keyword>
<dbReference type="RefSeq" id="WP_153354178.1">
    <property type="nucleotide sequence ID" value="NZ_JAYKOO010000010.1"/>
</dbReference>
<protein>
    <submittedName>
        <fullName evidence="4">Flavodoxin</fullName>
    </submittedName>
</protein>
<dbReference type="InterPro" id="IPR008254">
    <property type="entry name" value="Flavodoxin/NO_synth"/>
</dbReference>
<evidence type="ECO:0000259" key="3">
    <source>
        <dbReference type="PROSITE" id="PS50902"/>
    </source>
</evidence>
<dbReference type="InterPro" id="IPR029039">
    <property type="entry name" value="Flavoprotein-like_sf"/>
</dbReference>